<dbReference type="EMBL" id="JACJJC010000004">
    <property type="protein sequence ID" value="MBM6703673.1"/>
    <property type="molecule type" value="Genomic_DNA"/>
</dbReference>
<dbReference type="SUPFAM" id="SSF56425">
    <property type="entry name" value="Succinate dehydrogenase/fumarate reductase flavoprotein, catalytic domain"/>
    <property type="match status" value="1"/>
</dbReference>
<evidence type="ECO:0000256" key="3">
    <source>
        <dbReference type="ARBA" id="ARBA00008040"/>
    </source>
</evidence>
<dbReference type="SMART" id="SM00900">
    <property type="entry name" value="FMN_bind"/>
    <property type="match status" value="1"/>
</dbReference>
<evidence type="ECO:0000256" key="5">
    <source>
        <dbReference type="ARBA" id="ARBA00022827"/>
    </source>
</evidence>
<accession>A0ABS2DSJ1</accession>
<comment type="cofactor">
    <cofactor evidence="1">
        <name>FMN</name>
        <dbReference type="ChEBI" id="CHEBI:58210"/>
    </cofactor>
</comment>
<feature type="chain" id="PRO_5045166407" evidence="7">
    <location>
        <begin position="24"/>
        <end position="597"/>
    </location>
</feature>
<keyword evidence="5" id="KW-0274">FAD</keyword>
<organism evidence="9 10">
    <name type="scientific">Sutterella massiliensis</name>
    <dbReference type="NCBI Taxonomy" id="1816689"/>
    <lineage>
        <taxon>Bacteria</taxon>
        <taxon>Pseudomonadati</taxon>
        <taxon>Pseudomonadota</taxon>
        <taxon>Betaproteobacteria</taxon>
        <taxon>Burkholderiales</taxon>
        <taxon>Sutterellaceae</taxon>
        <taxon>Sutterella</taxon>
    </lineage>
</organism>
<dbReference type="Gene3D" id="3.50.50.60">
    <property type="entry name" value="FAD/NAD(P)-binding domain"/>
    <property type="match status" value="1"/>
</dbReference>
<dbReference type="InterPro" id="IPR027477">
    <property type="entry name" value="Succ_DH/fumarate_Rdtase_cat_sf"/>
</dbReference>
<feature type="domain" description="FMN-binding" evidence="8">
    <location>
        <begin position="35"/>
        <end position="109"/>
    </location>
</feature>
<evidence type="ECO:0000256" key="7">
    <source>
        <dbReference type="SAM" id="SignalP"/>
    </source>
</evidence>
<keyword evidence="10" id="KW-1185">Reference proteome</keyword>
<dbReference type="InterPro" id="IPR003953">
    <property type="entry name" value="FAD-dep_OxRdtase_2_FAD-bd"/>
</dbReference>
<dbReference type="PANTHER" id="PTHR43400">
    <property type="entry name" value="FUMARATE REDUCTASE"/>
    <property type="match status" value="1"/>
</dbReference>
<comment type="cofactor">
    <cofactor evidence="2">
        <name>FAD</name>
        <dbReference type="ChEBI" id="CHEBI:57692"/>
    </cofactor>
</comment>
<evidence type="ECO:0000313" key="9">
    <source>
        <dbReference type="EMBL" id="MBM6703673.1"/>
    </source>
</evidence>
<feature type="signal peptide" evidence="7">
    <location>
        <begin position="1"/>
        <end position="23"/>
    </location>
</feature>
<dbReference type="InterPro" id="IPR036188">
    <property type="entry name" value="FAD/NAD-bd_sf"/>
</dbReference>
<keyword evidence="4" id="KW-0285">Flavoprotein</keyword>
<sequence length="597" mass="62446">MKAFTLRAAALSVAALFSSVSLAAADGVLTGEAQGRNGPVKVEVTMKDGKIADLKVVQHKESTGIADPALERIPAAAVAEQSLAVDVVGGATLTSEAILAAAVAALKAGGIDPAPYMKKPDASSAANAPVEKVAADILVIGAGNGGITAAVKAAMAGQKVVLIEKRPAAGGVSALNHGGLAATGTRYQREEMKETKDSPELLYKDMLRVGKNANDPVLAKMVSERTGEVGDWLIDDLKVAYGAAWVQFPDHSAHRQISAKGNSVGWQKTMLEIFEKHGGVLMTDMRASEFITDASGAVTGVKATGLKGKPYEFDAKSFVLAAGGYGADKTMLPARMKDVLFYGIPTETGDGFKMATAIGADTINLDYVKTYPNGVEVQPGRSMDTTGSSTFAVRGSAIFVNTDGKRCVNENLSLGELTEATLAQKNHIMYLVMDDKAWKAYVKKAIDDHTVPDASTFENWKSLRNNGRPVICEGELDVCAKEMGIDPKGLVQTVADWNKAVAAGEDKAFGRKALVALGEGPYHIVEQKARYQTTLGGLKADATMAILNKEGKPIGNLYGAGCVVGGANGADSMTTLMNTWAIVSGYVAGESAVKNAK</sequence>
<name>A0ABS2DSJ1_9BURK</name>
<evidence type="ECO:0000256" key="6">
    <source>
        <dbReference type="ARBA" id="ARBA00023002"/>
    </source>
</evidence>
<dbReference type="PANTHER" id="PTHR43400:SF7">
    <property type="entry name" value="FAD-DEPENDENT OXIDOREDUCTASE 2 FAD BINDING DOMAIN-CONTAINING PROTEIN"/>
    <property type="match status" value="1"/>
</dbReference>
<dbReference type="Pfam" id="PF00890">
    <property type="entry name" value="FAD_binding_2"/>
    <property type="match status" value="1"/>
</dbReference>
<comment type="similarity">
    <text evidence="3">Belongs to the FAD-dependent oxidoreductase 2 family. FRD/SDH subfamily.</text>
</comment>
<dbReference type="Proteomes" id="UP000715095">
    <property type="component" value="Unassembled WGS sequence"/>
</dbReference>
<proteinExistence type="inferred from homology"/>
<comment type="caution">
    <text evidence="9">The sequence shown here is derived from an EMBL/GenBank/DDBJ whole genome shotgun (WGS) entry which is preliminary data.</text>
</comment>
<keyword evidence="7" id="KW-0732">Signal</keyword>
<reference evidence="9 10" key="1">
    <citation type="journal article" date="2021" name="Sci. Rep.">
        <title>The distribution of antibiotic resistance genes in chicken gut microbiota commensals.</title>
        <authorList>
            <person name="Juricova H."/>
            <person name="Matiasovicova J."/>
            <person name="Kubasova T."/>
            <person name="Cejkova D."/>
            <person name="Rychlik I."/>
        </authorList>
    </citation>
    <scope>NUCLEOTIDE SEQUENCE [LARGE SCALE GENOMIC DNA]</scope>
    <source>
        <strain evidence="9 10">An829</strain>
    </source>
</reference>
<dbReference type="InterPro" id="IPR050315">
    <property type="entry name" value="FAD-oxidoreductase_2"/>
</dbReference>
<dbReference type="SUPFAM" id="SSF51905">
    <property type="entry name" value="FAD/NAD(P)-binding domain"/>
    <property type="match status" value="1"/>
</dbReference>
<evidence type="ECO:0000259" key="8">
    <source>
        <dbReference type="SMART" id="SM00900"/>
    </source>
</evidence>
<evidence type="ECO:0000256" key="1">
    <source>
        <dbReference type="ARBA" id="ARBA00001917"/>
    </source>
</evidence>
<dbReference type="RefSeq" id="WP_205102142.1">
    <property type="nucleotide sequence ID" value="NZ_JACJJC010000004.1"/>
</dbReference>
<evidence type="ECO:0000256" key="2">
    <source>
        <dbReference type="ARBA" id="ARBA00001974"/>
    </source>
</evidence>
<evidence type="ECO:0000256" key="4">
    <source>
        <dbReference type="ARBA" id="ARBA00022630"/>
    </source>
</evidence>
<dbReference type="Gene3D" id="3.90.700.10">
    <property type="entry name" value="Succinate dehydrogenase/fumarate reductase flavoprotein, catalytic domain"/>
    <property type="match status" value="1"/>
</dbReference>
<gene>
    <name evidence="9" type="ORF">H6A60_04110</name>
</gene>
<dbReference type="Pfam" id="PF04205">
    <property type="entry name" value="FMN_bind"/>
    <property type="match status" value="1"/>
</dbReference>
<keyword evidence="6" id="KW-0560">Oxidoreductase</keyword>
<dbReference type="Gene3D" id="3.90.1010.20">
    <property type="match status" value="1"/>
</dbReference>
<dbReference type="InterPro" id="IPR007329">
    <property type="entry name" value="FMN-bd"/>
</dbReference>
<evidence type="ECO:0000313" key="10">
    <source>
        <dbReference type="Proteomes" id="UP000715095"/>
    </source>
</evidence>
<protein>
    <submittedName>
        <fullName evidence="9">FAD-dependent oxidoreductase</fullName>
    </submittedName>
</protein>